<accession>A0A1R0H7Z6</accession>
<protein>
    <submittedName>
        <fullName evidence="3">Uncharacterized protein</fullName>
    </submittedName>
</protein>
<organism evidence="3 4">
    <name type="scientific">Smittium mucronatum</name>
    <dbReference type="NCBI Taxonomy" id="133383"/>
    <lineage>
        <taxon>Eukaryota</taxon>
        <taxon>Fungi</taxon>
        <taxon>Fungi incertae sedis</taxon>
        <taxon>Zoopagomycota</taxon>
        <taxon>Kickxellomycotina</taxon>
        <taxon>Harpellomycetes</taxon>
        <taxon>Harpellales</taxon>
        <taxon>Legeriomycetaceae</taxon>
        <taxon>Smittium</taxon>
    </lineage>
</organism>
<name>A0A1R0H7Z6_9FUNG</name>
<dbReference type="EMBL" id="LSSL01000189">
    <property type="protein sequence ID" value="OLY85208.1"/>
    <property type="molecule type" value="Genomic_DNA"/>
</dbReference>
<proteinExistence type="predicted"/>
<dbReference type="STRING" id="133383.A0A1R0H7Z6"/>
<keyword evidence="4" id="KW-1185">Reference proteome</keyword>
<evidence type="ECO:0000313" key="3">
    <source>
        <dbReference type="EMBL" id="OLY85208.1"/>
    </source>
</evidence>
<evidence type="ECO:0000313" key="4">
    <source>
        <dbReference type="Proteomes" id="UP000187455"/>
    </source>
</evidence>
<evidence type="ECO:0000256" key="1">
    <source>
        <dbReference type="SAM" id="MobiDB-lite"/>
    </source>
</evidence>
<feature type="compositionally biased region" description="Basic and acidic residues" evidence="1">
    <location>
        <begin position="133"/>
        <end position="144"/>
    </location>
</feature>
<feature type="region of interest" description="Disordered" evidence="1">
    <location>
        <begin position="124"/>
        <end position="170"/>
    </location>
</feature>
<comment type="caution">
    <text evidence="3">The sequence shown here is derived from an EMBL/GenBank/DDBJ whole genome shotgun (WGS) entry which is preliminary data.</text>
</comment>
<evidence type="ECO:0000256" key="2">
    <source>
        <dbReference type="SAM" id="SignalP"/>
    </source>
</evidence>
<feature type="non-terminal residue" evidence="3">
    <location>
        <position position="170"/>
    </location>
</feature>
<feature type="compositionally biased region" description="Low complexity" evidence="1">
    <location>
        <begin position="147"/>
        <end position="170"/>
    </location>
</feature>
<keyword evidence="2" id="KW-0732">Signal</keyword>
<sequence length="170" mass="18068">MKCSLSSILLIGTTALAVIASPYEKAGNFNENNEVIAKRDGHGGSRGGYGRGYGRGRYGRGYGRGRYYRNGRYWDYGYGPDFVAIGVDGDFDGGDLIGVEAIGVNKGYEPDFGVGAAGSRARFRPAGGFDGFTGDKKTTTEKPPVKPSTTEKPPVKPTTTEKPPVKPSTT</sequence>
<feature type="chain" id="PRO_5013294361" evidence="2">
    <location>
        <begin position="21"/>
        <end position="170"/>
    </location>
</feature>
<dbReference type="Proteomes" id="UP000187455">
    <property type="component" value="Unassembled WGS sequence"/>
</dbReference>
<gene>
    <name evidence="3" type="ORF">AYI68_g609</name>
</gene>
<reference evidence="3 4" key="1">
    <citation type="journal article" date="2016" name="Mol. Biol. Evol.">
        <title>Genome-Wide Survey of Gut Fungi (Harpellales) Reveals the First Horizontally Transferred Ubiquitin Gene from a Mosquito Host.</title>
        <authorList>
            <person name="Wang Y."/>
            <person name="White M.M."/>
            <person name="Kvist S."/>
            <person name="Moncalvo J.M."/>
        </authorList>
    </citation>
    <scope>NUCLEOTIDE SEQUENCE [LARGE SCALE GENOMIC DNA]</scope>
    <source>
        <strain evidence="3 4">ALG-7-W6</strain>
    </source>
</reference>
<dbReference type="AlphaFoldDB" id="A0A1R0H7Z6"/>
<feature type="signal peptide" evidence="2">
    <location>
        <begin position="1"/>
        <end position="20"/>
    </location>
</feature>